<sequence length="653" mass="71468">MDCQVIFQPSGRRGTVKKGSSLLEAARKLGVDIESPCGGTKCCGKCKVKIDEGYVDELSAETHISHVSQLTENEKDRLQPQEISENYRLACCTQIEGDILVFVPEESRSTQQVVLETGKDRVLRVNPAVRNYFVEMIPASLEDHRDDSERLKTALLDRYSHLDKELSIDYTVLLSLPVTVRKGKWSVTATLWKEQVVIALEPGLVEATYGVAVDVGTTTVAAYLCDLTTGKVLQQDSMMNPQIRYGEDVLSRITYGMNDDNGLAILHQTIIEGINTLVTRLSKAAGINVEQVAEMVLVFNTAMHHIALNINPCYVGRSPFAPAVRKSLDIKARDLGISIAAGGNIHCLPVEAGFVGPDNVAVLIAEEPHKQEKRRLLIDIGTNGEIDFGNKQRLLSTSCATGPALEGAQIKFGMRAAPGAIEKVRLDPVSLEPQYKVIGEADWFQPSQTIKAKGICGSGIIDIIAEMFKTGIIDPTGKFNMQQTSRRIRRNANNKPEYVLAWSEETSIGSDITVTQGDVREIQLAKAALYTGAKILMKKWGTDQVDSVTLAGAFGSYINKKSALVIGLFPDCNLDNVVAVGNAAGDGAKIALLDKDKRVEAQEVADFVQFVETAVEPDFQSQFVQAMYFPHGKDTFPHVQHILDTIPTVKHSK</sequence>
<organism evidence="2 3">
    <name type="scientific">Desulfosporosinus nitroreducens</name>
    <dbReference type="NCBI Taxonomy" id="2018668"/>
    <lineage>
        <taxon>Bacteria</taxon>
        <taxon>Bacillati</taxon>
        <taxon>Bacillota</taxon>
        <taxon>Clostridia</taxon>
        <taxon>Eubacteriales</taxon>
        <taxon>Desulfitobacteriaceae</taxon>
        <taxon>Desulfosporosinus</taxon>
    </lineage>
</organism>
<dbReference type="Proteomes" id="UP001176021">
    <property type="component" value="Unassembled WGS sequence"/>
</dbReference>
<dbReference type="InterPro" id="IPR001041">
    <property type="entry name" value="2Fe-2S_ferredoxin-type"/>
</dbReference>
<dbReference type="InterPro" id="IPR027980">
    <property type="entry name" value="RACo_C"/>
</dbReference>
<dbReference type="Gene3D" id="3.10.20.880">
    <property type="match status" value="1"/>
</dbReference>
<dbReference type="EMBL" id="JAMJEV010000003">
    <property type="protein sequence ID" value="MDO0822101.1"/>
    <property type="molecule type" value="Genomic_DNA"/>
</dbReference>
<accession>A0ABT8QLD2</accession>
<dbReference type="Pfam" id="PF17650">
    <property type="entry name" value="RACo_linker"/>
    <property type="match status" value="1"/>
</dbReference>
<evidence type="ECO:0000313" key="2">
    <source>
        <dbReference type="EMBL" id="MDO0822101.1"/>
    </source>
</evidence>
<dbReference type="RefSeq" id="WP_301998380.1">
    <property type="nucleotide sequence ID" value="NZ_JAMJEV010000003.1"/>
</dbReference>
<dbReference type="PANTHER" id="PTHR42895:SF1">
    <property type="entry name" value="IRON-SULFUR CLUSTER PROTEIN"/>
    <property type="match status" value="1"/>
</dbReference>
<dbReference type="InterPro" id="IPR012675">
    <property type="entry name" value="Beta-grasp_dom_sf"/>
</dbReference>
<protein>
    <submittedName>
        <fullName evidence="2">ASKHA domain-containing protein</fullName>
    </submittedName>
</protein>
<dbReference type="Gene3D" id="3.30.420.480">
    <property type="entry name" value="Domain of unknown function (DUF4445)"/>
    <property type="match status" value="1"/>
</dbReference>
<dbReference type="CDD" id="cd00207">
    <property type="entry name" value="fer2"/>
    <property type="match status" value="1"/>
</dbReference>
<dbReference type="Pfam" id="PF14574">
    <property type="entry name" value="RACo_C_ter"/>
    <property type="match status" value="1"/>
</dbReference>
<dbReference type="Gene3D" id="3.10.20.30">
    <property type="match status" value="1"/>
</dbReference>
<reference evidence="2" key="1">
    <citation type="submission" date="2022-05" db="EMBL/GenBank/DDBJ databases">
        <title>Expanded diversity of anoxic marine methylotrophy in a Black Sea sulfate reducing microorganism.</title>
        <authorList>
            <person name="Fischer P.Q."/>
            <person name="Stams A.J.M."/>
            <person name="Villanueva L."/>
            <person name="Sousa D.Z."/>
        </authorList>
    </citation>
    <scope>NUCLEOTIDE SEQUENCE</scope>
    <source>
        <strain evidence="2">P130</strain>
    </source>
</reference>
<dbReference type="PROSITE" id="PS51085">
    <property type="entry name" value="2FE2S_FER_2"/>
    <property type="match status" value="1"/>
</dbReference>
<dbReference type="InterPro" id="IPR042259">
    <property type="entry name" value="Raco-like_middle_sf"/>
</dbReference>
<gene>
    <name evidence="2" type="ORF">M8H41_04410</name>
</gene>
<proteinExistence type="predicted"/>
<keyword evidence="3" id="KW-1185">Reference proteome</keyword>
<evidence type="ECO:0000313" key="3">
    <source>
        <dbReference type="Proteomes" id="UP001176021"/>
    </source>
</evidence>
<dbReference type="InterPro" id="IPR041414">
    <property type="entry name" value="Raco-like_middle"/>
</dbReference>
<name>A0ABT8QLD2_9FIRM</name>
<evidence type="ECO:0000259" key="1">
    <source>
        <dbReference type="PROSITE" id="PS51085"/>
    </source>
</evidence>
<dbReference type="InterPro" id="IPR052911">
    <property type="entry name" value="Corrinoid_activation_enz"/>
</dbReference>
<comment type="caution">
    <text evidence="2">The sequence shown here is derived from an EMBL/GenBank/DDBJ whole genome shotgun (WGS) entry which is preliminary data.</text>
</comment>
<dbReference type="Pfam" id="PF00111">
    <property type="entry name" value="Fer2"/>
    <property type="match status" value="1"/>
</dbReference>
<dbReference type="SUPFAM" id="SSF54292">
    <property type="entry name" value="2Fe-2S ferredoxin-like"/>
    <property type="match status" value="1"/>
</dbReference>
<dbReference type="Pfam" id="PF17651">
    <property type="entry name" value="Raco_middle"/>
    <property type="match status" value="1"/>
</dbReference>
<dbReference type="PANTHER" id="PTHR42895">
    <property type="entry name" value="IRON-SULFUR CLUSTER-BINDING PROTEIN-RELATED"/>
    <property type="match status" value="1"/>
</dbReference>
<dbReference type="InterPro" id="IPR036010">
    <property type="entry name" value="2Fe-2S_ferredoxin-like_sf"/>
</dbReference>
<feature type="domain" description="2Fe-2S ferredoxin-type" evidence="1">
    <location>
        <begin position="3"/>
        <end position="107"/>
    </location>
</feature>
<dbReference type="InterPro" id="IPR040506">
    <property type="entry name" value="RACo_linker"/>
</dbReference>